<dbReference type="AlphaFoldDB" id="A0A0A9ZGA8"/>
<feature type="transmembrane region" description="Helical" evidence="8">
    <location>
        <begin position="632"/>
        <end position="657"/>
    </location>
</feature>
<feature type="region of interest" description="Disordered" evidence="7">
    <location>
        <begin position="82"/>
        <end position="120"/>
    </location>
</feature>
<evidence type="ECO:0000256" key="4">
    <source>
        <dbReference type="ARBA" id="ARBA00022989"/>
    </source>
</evidence>
<dbReference type="PANTHER" id="PTHR10582:SF2">
    <property type="entry name" value="INACTIVE"/>
    <property type="match status" value="1"/>
</dbReference>
<accession>A0A0A9ZGA8</accession>
<feature type="compositionally biased region" description="Polar residues" evidence="7">
    <location>
        <begin position="88"/>
        <end position="100"/>
    </location>
</feature>
<feature type="coiled-coil region" evidence="6">
    <location>
        <begin position="725"/>
        <end position="759"/>
    </location>
</feature>
<evidence type="ECO:0000256" key="7">
    <source>
        <dbReference type="SAM" id="MobiDB-lite"/>
    </source>
</evidence>
<organism evidence="10">
    <name type="scientific">Sycon coactum</name>
    <dbReference type="NCBI Taxonomy" id="1009717"/>
    <lineage>
        <taxon>Eukaryota</taxon>
        <taxon>Metazoa</taxon>
        <taxon>Porifera</taxon>
        <taxon>Calcarea</taxon>
        <taxon>Calcaronea</taxon>
        <taxon>Leucosolenida</taxon>
        <taxon>Sycettidae</taxon>
        <taxon>Sycon</taxon>
    </lineage>
</organism>
<evidence type="ECO:0000256" key="6">
    <source>
        <dbReference type="SAM" id="Coils"/>
    </source>
</evidence>
<keyword evidence="4 8" id="KW-1133">Transmembrane helix</keyword>
<feature type="transmembrane region" description="Helical" evidence="8">
    <location>
        <begin position="554"/>
        <end position="573"/>
    </location>
</feature>
<reference evidence="10" key="1">
    <citation type="submission" date="2013-12" db="EMBL/GenBank/DDBJ databases">
        <title>Evolutionary origins of sensation in metazoans: functional evidence for a new sensory organ in sponges.</title>
        <authorList>
            <person name="Ludeman D.A."/>
            <person name="Farrar N."/>
            <person name="Riesgo A."/>
            <person name="Paps J."/>
            <person name="Leys S.P."/>
        </authorList>
    </citation>
    <scope>NUCLEOTIDE SEQUENCE</scope>
</reference>
<evidence type="ECO:0000313" key="10">
    <source>
        <dbReference type="EMBL" id="JAG43604.1"/>
    </source>
</evidence>
<keyword evidence="2 8" id="KW-0812">Transmembrane</keyword>
<dbReference type="EMBL" id="GAQU01000003">
    <property type="protein sequence ID" value="JAG43604.1"/>
    <property type="molecule type" value="mRNA"/>
</dbReference>
<dbReference type="SUPFAM" id="SSF48403">
    <property type="entry name" value="Ankyrin repeat"/>
    <property type="match status" value="1"/>
</dbReference>
<feature type="transmembrane region" description="Helical" evidence="8">
    <location>
        <begin position="414"/>
        <end position="435"/>
    </location>
</feature>
<sequence length="1009" mass="112189">MADRLLLARESFRDYTPSSDESACTPPPPLALQVEDNDKGSSSESNGDGALQPPVERHLVFTPPGTDFSETRAIDSMEMHTLDGSFGSEHTSSTNASAQQPRRESNYSRVTEVSASSHDPSAFPASISLLSRLGNSGRGEFKGLAGPKRGPSILAPKRKPRGSVAEGGFEGPFDAAFWEKVTEKQTLEGLIKKVAIREARLDNIVEKSGSAEEAVMNIVENANSQGEARHLLDGLIARGVDLGCRDEPYLHVVAERNFVYVARTLMDNEVAPDGCNDKGELPVVIALRAGHDEMASIIMRKMNKKSVRSLFDPQEDGGNFFYQDLVTAGNMPMTCRAVLDACVNATDEPDEYRFFYRILESDSDGLAPNDAGFNVNGKTSFHRVLECKDKELQRHNVVRMLIYNKWVEYGERMAILNLGLYLLFMLCVTFSLISAGRQADPREYDSAEDYARGVLEVISLLGVMVNLYDEAKECYREKTAYVTDGNNYLQVGSILLILAIVPLRWLDQDAQWHVACFAYIFVCLRILQLISVTRMVGIYLQILTRILYKDISRFVIIFGIFLLTYAGSLFLALRGEPVVERNSTSDPKETTELGLNHFTSNYGFILVTGLRTMIQQESIVDYLNDDTPSESFSWLGIVINMLFLFFVLVVLLNILIAQLSDTYADVKADAQRELEQNWAASLRNLEQGTSPLKKYRFRNYDDFEDVTNPEKRLVGWEEPKDVDEDEEVKRRQQQMESDIEKQSQQIMALKAQMRATLELLHENRKMPPKLDSSIAHLGSVQVPQALTAIVGRTEEVLRDDVMETRHQQQAIFRDLQTAADGHTTALRQSLDEQTRGTRDLVNGAHADTSAELDSIKQSVAVSIPERLQSVTAAAHQETVAVLGDRIGDNSQRLQALDAYVQTELRAGIDAVVKASELAVIGDATAAVTALREQESEHSLQLRQALDASERRLTATLATAIAENGGRVQADLTRQLEASTTARQQALEQQLQSQVEKIMAEVNRLLDGAA</sequence>
<proteinExistence type="evidence at transcript level"/>
<protein>
    <submittedName>
        <fullName evidence="10">Transient receptor potential A</fullName>
    </submittedName>
</protein>
<dbReference type="InterPro" id="IPR024862">
    <property type="entry name" value="TRPV"/>
</dbReference>
<feature type="transmembrane region" description="Helical" evidence="8">
    <location>
        <begin position="512"/>
        <end position="533"/>
    </location>
</feature>
<feature type="compositionally biased region" description="Polar residues" evidence="7">
    <location>
        <begin position="107"/>
        <end position="119"/>
    </location>
</feature>
<comment type="subcellular location">
    <subcellularLocation>
        <location evidence="1">Membrane</location>
        <topology evidence="1">Multi-pass membrane protein</topology>
    </subcellularLocation>
</comment>
<dbReference type="InterPro" id="IPR005821">
    <property type="entry name" value="Ion_trans_dom"/>
</dbReference>
<dbReference type="GO" id="GO:0005886">
    <property type="term" value="C:plasma membrane"/>
    <property type="evidence" value="ECO:0007669"/>
    <property type="project" value="TreeGrafter"/>
</dbReference>
<name>A0A0A9ZGA8_9METZ</name>
<keyword evidence="10" id="KW-0675">Receptor</keyword>
<evidence type="ECO:0000256" key="2">
    <source>
        <dbReference type="ARBA" id="ARBA00022692"/>
    </source>
</evidence>
<feature type="transmembrane region" description="Helical" evidence="8">
    <location>
        <begin position="488"/>
        <end position="506"/>
    </location>
</feature>
<keyword evidence="3" id="KW-0677">Repeat</keyword>
<feature type="region of interest" description="Disordered" evidence="7">
    <location>
        <begin position="140"/>
        <end position="164"/>
    </location>
</feature>
<evidence type="ECO:0000256" key="5">
    <source>
        <dbReference type="ARBA" id="ARBA00023136"/>
    </source>
</evidence>
<dbReference type="Pfam" id="PF00520">
    <property type="entry name" value="Ion_trans"/>
    <property type="match status" value="1"/>
</dbReference>
<dbReference type="PANTHER" id="PTHR10582">
    <property type="entry name" value="TRANSIENT RECEPTOR POTENTIAL ION CHANNEL PROTEIN"/>
    <property type="match status" value="1"/>
</dbReference>
<feature type="domain" description="Ion transport" evidence="9">
    <location>
        <begin position="422"/>
        <end position="670"/>
    </location>
</feature>
<feature type="compositionally biased region" description="Basic and acidic residues" evidence="7">
    <location>
        <begin position="1"/>
        <end position="13"/>
    </location>
</feature>
<evidence type="ECO:0000256" key="8">
    <source>
        <dbReference type="SAM" id="Phobius"/>
    </source>
</evidence>
<evidence type="ECO:0000259" key="9">
    <source>
        <dbReference type="Pfam" id="PF00520"/>
    </source>
</evidence>
<dbReference type="Gene3D" id="1.25.40.20">
    <property type="entry name" value="Ankyrin repeat-containing domain"/>
    <property type="match status" value="1"/>
</dbReference>
<dbReference type="InterPro" id="IPR036770">
    <property type="entry name" value="Ankyrin_rpt-contain_sf"/>
</dbReference>
<keyword evidence="6" id="KW-0175">Coiled coil</keyword>
<dbReference type="GO" id="GO:0005262">
    <property type="term" value="F:calcium channel activity"/>
    <property type="evidence" value="ECO:0007669"/>
    <property type="project" value="TreeGrafter"/>
</dbReference>
<keyword evidence="5 8" id="KW-0472">Membrane</keyword>
<evidence type="ECO:0000256" key="3">
    <source>
        <dbReference type="ARBA" id="ARBA00022737"/>
    </source>
</evidence>
<feature type="region of interest" description="Disordered" evidence="7">
    <location>
        <begin position="1"/>
        <end position="70"/>
    </location>
</feature>
<dbReference type="GO" id="GO:0098703">
    <property type="term" value="P:calcium ion import across plasma membrane"/>
    <property type="evidence" value="ECO:0007669"/>
    <property type="project" value="TreeGrafter"/>
</dbReference>
<evidence type="ECO:0000256" key="1">
    <source>
        <dbReference type="ARBA" id="ARBA00004141"/>
    </source>
</evidence>